<evidence type="ECO:0000313" key="3">
    <source>
        <dbReference type="Proteomes" id="UP000002432"/>
    </source>
</evidence>
<feature type="chain" id="PRO_5004191374" description="DUF1579 domain-containing protein" evidence="1">
    <location>
        <begin position="20"/>
        <end position="170"/>
    </location>
</feature>
<keyword evidence="1" id="KW-0732">Signal</keyword>
<dbReference type="EnsemblBacteria" id="ABF39342">
    <property type="protein sequence ID" value="ABF39342"/>
    <property type="gene ID" value="Acid345_0337"/>
</dbReference>
<name>Q1IUV8_KORVE</name>
<sequence length="170" mass="18584">MRTLLHVALLLTASMTAFAQATDAAKPLAAFVGHWEGGGTFVETPMSPAGKVASKTDCSWSTQGHYLVCEQTLTDDKGTHQQLTIYTPSDDGGDFTYYTMTGSAAPFTGKVKIESNVWTYDNSFEQDGKKTEVRTTNTFSGDDETFKTEFRIADGAWTTMLDGKSHRAKK</sequence>
<dbReference type="Proteomes" id="UP000002432">
    <property type="component" value="Chromosome"/>
</dbReference>
<feature type="signal peptide" evidence="1">
    <location>
        <begin position="1"/>
        <end position="19"/>
    </location>
</feature>
<evidence type="ECO:0000313" key="2">
    <source>
        <dbReference type="EMBL" id="ABF39342.1"/>
    </source>
</evidence>
<dbReference type="OrthoDB" id="9995491at2"/>
<dbReference type="RefSeq" id="WP_011521144.1">
    <property type="nucleotide sequence ID" value="NC_008009.1"/>
</dbReference>
<proteinExistence type="predicted"/>
<dbReference type="STRING" id="204669.Acid345_0337"/>
<dbReference type="KEGG" id="aba:Acid345_0337"/>
<gene>
    <name evidence="2" type="ordered locus">Acid345_0337</name>
</gene>
<dbReference type="HOGENOM" id="CLU_1568691_0_0_0"/>
<evidence type="ECO:0000256" key="1">
    <source>
        <dbReference type="SAM" id="SignalP"/>
    </source>
</evidence>
<dbReference type="EMBL" id="CP000360">
    <property type="protein sequence ID" value="ABF39342.1"/>
    <property type="molecule type" value="Genomic_DNA"/>
</dbReference>
<dbReference type="AlphaFoldDB" id="Q1IUV8"/>
<organism evidence="2 3">
    <name type="scientific">Koribacter versatilis (strain Ellin345)</name>
    <dbReference type="NCBI Taxonomy" id="204669"/>
    <lineage>
        <taxon>Bacteria</taxon>
        <taxon>Pseudomonadati</taxon>
        <taxon>Acidobacteriota</taxon>
        <taxon>Terriglobia</taxon>
        <taxon>Terriglobales</taxon>
        <taxon>Candidatus Korobacteraceae</taxon>
        <taxon>Candidatus Korobacter</taxon>
    </lineage>
</organism>
<protein>
    <recommendedName>
        <fullName evidence="4">DUF1579 domain-containing protein</fullName>
    </recommendedName>
</protein>
<accession>Q1IUV8</accession>
<keyword evidence="3" id="KW-1185">Reference proteome</keyword>
<evidence type="ECO:0008006" key="4">
    <source>
        <dbReference type="Google" id="ProtNLM"/>
    </source>
</evidence>
<reference evidence="2 3" key="1">
    <citation type="journal article" date="2009" name="Appl. Environ. Microbiol.">
        <title>Three genomes from the phylum Acidobacteria provide insight into the lifestyles of these microorganisms in soils.</title>
        <authorList>
            <person name="Ward N.L."/>
            <person name="Challacombe J.F."/>
            <person name="Janssen P.H."/>
            <person name="Henrissat B."/>
            <person name="Coutinho P.M."/>
            <person name="Wu M."/>
            <person name="Xie G."/>
            <person name="Haft D.H."/>
            <person name="Sait M."/>
            <person name="Badger J."/>
            <person name="Barabote R.D."/>
            <person name="Bradley B."/>
            <person name="Brettin T.S."/>
            <person name="Brinkac L.M."/>
            <person name="Bruce D."/>
            <person name="Creasy T."/>
            <person name="Daugherty S.C."/>
            <person name="Davidsen T.M."/>
            <person name="DeBoy R.T."/>
            <person name="Detter J.C."/>
            <person name="Dodson R.J."/>
            <person name="Durkin A.S."/>
            <person name="Ganapathy A."/>
            <person name="Gwinn-Giglio M."/>
            <person name="Han C.S."/>
            <person name="Khouri H."/>
            <person name="Kiss H."/>
            <person name="Kothari S.P."/>
            <person name="Madupu R."/>
            <person name="Nelson K.E."/>
            <person name="Nelson W.C."/>
            <person name="Paulsen I."/>
            <person name="Penn K."/>
            <person name="Ren Q."/>
            <person name="Rosovitz M.J."/>
            <person name="Selengut J.D."/>
            <person name="Shrivastava S."/>
            <person name="Sullivan S.A."/>
            <person name="Tapia R."/>
            <person name="Thompson L.S."/>
            <person name="Watkins K.L."/>
            <person name="Yang Q."/>
            <person name="Yu C."/>
            <person name="Zafar N."/>
            <person name="Zhou L."/>
            <person name="Kuske C.R."/>
        </authorList>
    </citation>
    <scope>NUCLEOTIDE SEQUENCE [LARGE SCALE GENOMIC DNA]</scope>
    <source>
        <strain evidence="2 3">Ellin345</strain>
    </source>
</reference>